<evidence type="ECO:0000313" key="4">
    <source>
        <dbReference type="Proteomes" id="UP000642809"/>
    </source>
</evidence>
<sequence>MAWGQDRFIRPISFLEGLPTQTIYDIHQGPKGYLYLGTDVGVFQYNGQNFLKLPAPESWDNNFDNLLHDEAGNLWAKNFANQIFKVTNGTLHSVPVVQKTLKNYGGLKKFTVQGNWLYAAMDNNLLKIDLTTEFATTILSSKGQENTFYSLHEYQSQVFFNDNQRIINQEGAIQSQSPKGSKVLEFTFFNDELFGLNRSLEGEIFNISTGQLINNEKFPKGTYLYFFREIENNLYVCTNKGLFLIDTKNLRVGSSLLDGMRVSDFIQDREGNLWISTLDDGLFFIANAPLYTTELINFRTDSRNNILSLTFSNNNTLLAGNNKGTIFTVNSAGEILKTIESQLQNEVEFIHFDSLTSTVFYTQGYFDYPQARNREEIYFSKKITPDGEGNYLIATSVGAGLIAQDLTSHPSILFGSKFPLTSFSTTAIPIYYILDKRTKTVFYSKKYQLYYFGSSEGLVAFDKDGQEYNFFSDDSSPLIVNSIVEDFSGTLWIGSQQKGLLAIKGDKIITEIPILEDKTIVPVKKVISNGDYIYLIGGNQLYQYHIPSKNLQLLPISSIFKGININDLRVWNDKIWLATSEGLLWTFLPIAIPIVHPKIHLRKVSSNNQAISLEEKLPYGLENLEFQFDIIHYRSMGAYNLQFRTSPNQDNWQTLPRGQNTIIFAKLSSGTYQLEVRALIAENVSEPIFVNFEVETPFWKTWWFIFLTIGMIFTSVALYVRDYGKKLKEKETLKAKLLDSQLKALRSQMNPHFLFNVVNAVQGLIFSNQKQDAAQYLGKFSDLMRKVLQQSDKQFVRLEEEIQLIDLYISLEKRRFEEDFEYLLDVDHQIEKNLIQIPSLIIQPFVENAVKHGLLHQSNSKRLCVKFTLDSDEKSILVVIEDNGVGRKASEIINAKRKGHQAFATKAIETRVNLLNQSLTKPITYFVEDLINHKEEGIGTRVTIRLPFTYEYSHNS</sequence>
<protein>
    <submittedName>
        <fullName evidence="3">Histidine kinase</fullName>
    </submittedName>
</protein>
<accession>A0A8J3G6B0</accession>
<dbReference type="InterPro" id="IPR050640">
    <property type="entry name" value="Bact_2-comp_sensor_kinase"/>
</dbReference>
<dbReference type="EMBL" id="BMYF01000016">
    <property type="protein sequence ID" value="GHB43425.1"/>
    <property type="molecule type" value="Genomic_DNA"/>
</dbReference>
<dbReference type="InterPro" id="IPR010559">
    <property type="entry name" value="Sig_transdc_His_kin_internal"/>
</dbReference>
<dbReference type="Pfam" id="PF06580">
    <property type="entry name" value="His_kinase"/>
    <property type="match status" value="1"/>
</dbReference>
<keyword evidence="3" id="KW-0808">Transferase</keyword>
<name>A0A8J3G6B0_9BACT</name>
<evidence type="ECO:0000259" key="2">
    <source>
        <dbReference type="Pfam" id="PF06580"/>
    </source>
</evidence>
<dbReference type="InterPro" id="IPR011110">
    <property type="entry name" value="Reg_prop"/>
</dbReference>
<feature type="domain" description="Signal transduction histidine kinase internal region" evidence="2">
    <location>
        <begin position="741"/>
        <end position="820"/>
    </location>
</feature>
<dbReference type="Proteomes" id="UP000642809">
    <property type="component" value="Unassembled WGS sequence"/>
</dbReference>
<keyword evidence="1" id="KW-0812">Transmembrane</keyword>
<keyword evidence="3" id="KW-0418">Kinase</keyword>
<dbReference type="PANTHER" id="PTHR34220:SF7">
    <property type="entry name" value="SENSOR HISTIDINE KINASE YPDA"/>
    <property type="match status" value="1"/>
</dbReference>
<dbReference type="InterPro" id="IPR036890">
    <property type="entry name" value="HATPase_C_sf"/>
</dbReference>
<dbReference type="Pfam" id="PF07494">
    <property type="entry name" value="Reg_prop"/>
    <property type="match status" value="1"/>
</dbReference>
<dbReference type="AlphaFoldDB" id="A0A8J3G6B0"/>
<dbReference type="InterPro" id="IPR015943">
    <property type="entry name" value="WD40/YVTN_repeat-like_dom_sf"/>
</dbReference>
<dbReference type="Gene3D" id="2.60.40.10">
    <property type="entry name" value="Immunoglobulins"/>
    <property type="match status" value="1"/>
</dbReference>
<dbReference type="GO" id="GO:0000155">
    <property type="term" value="F:phosphorelay sensor kinase activity"/>
    <property type="evidence" value="ECO:0007669"/>
    <property type="project" value="InterPro"/>
</dbReference>
<keyword evidence="1" id="KW-1133">Transmembrane helix</keyword>
<dbReference type="Gene3D" id="3.30.565.10">
    <property type="entry name" value="Histidine kinase-like ATPase, C-terminal domain"/>
    <property type="match status" value="1"/>
</dbReference>
<dbReference type="SUPFAM" id="SSF63829">
    <property type="entry name" value="Calcium-dependent phosphotriesterase"/>
    <property type="match status" value="2"/>
</dbReference>
<dbReference type="Gene3D" id="2.130.10.10">
    <property type="entry name" value="YVTN repeat-like/Quinoprotein amine dehydrogenase"/>
    <property type="match status" value="3"/>
</dbReference>
<reference evidence="3" key="2">
    <citation type="submission" date="2020-09" db="EMBL/GenBank/DDBJ databases">
        <authorList>
            <person name="Sun Q."/>
            <person name="Kim S."/>
        </authorList>
    </citation>
    <scope>NUCLEOTIDE SEQUENCE</scope>
    <source>
        <strain evidence="3">KCTC 23224</strain>
    </source>
</reference>
<dbReference type="InterPro" id="IPR013783">
    <property type="entry name" value="Ig-like_fold"/>
</dbReference>
<evidence type="ECO:0000256" key="1">
    <source>
        <dbReference type="SAM" id="Phobius"/>
    </source>
</evidence>
<reference evidence="3" key="1">
    <citation type="journal article" date="2014" name="Int. J. Syst. Evol. Microbiol.">
        <title>Complete genome sequence of Corynebacterium casei LMG S-19264T (=DSM 44701T), isolated from a smear-ripened cheese.</title>
        <authorList>
            <consortium name="US DOE Joint Genome Institute (JGI-PGF)"/>
            <person name="Walter F."/>
            <person name="Albersmeier A."/>
            <person name="Kalinowski J."/>
            <person name="Ruckert C."/>
        </authorList>
    </citation>
    <scope>NUCLEOTIDE SEQUENCE</scope>
    <source>
        <strain evidence="3">KCTC 23224</strain>
    </source>
</reference>
<keyword evidence="1" id="KW-0472">Membrane</keyword>
<keyword evidence="4" id="KW-1185">Reference proteome</keyword>
<evidence type="ECO:0000313" key="3">
    <source>
        <dbReference type="EMBL" id="GHB43425.1"/>
    </source>
</evidence>
<feature type="transmembrane region" description="Helical" evidence="1">
    <location>
        <begin position="701"/>
        <end position="720"/>
    </location>
</feature>
<dbReference type="PANTHER" id="PTHR34220">
    <property type="entry name" value="SENSOR HISTIDINE KINASE YPDA"/>
    <property type="match status" value="1"/>
</dbReference>
<dbReference type="SUPFAM" id="SSF55874">
    <property type="entry name" value="ATPase domain of HSP90 chaperone/DNA topoisomerase II/histidine kinase"/>
    <property type="match status" value="1"/>
</dbReference>
<comment type="caution">
    <text evidence="3">The sequence shown here is derived from an EMBL/GenBank/DDBJ whole genome shotgun (WGS) entry which is preliminary data.</text>
</comment>
<gene>
    <name evidence="3" type="ORF">GCM10008106_25500</name>
</gene>
<proteinExistence type="predicted"/>
<dbReference type="GO" id="GO:0016020">
    <property type="term" value="C:membrane"/>
    <property type="evidence" value="ECO:0007669"/>
    <property type="project" value="InterPro"/>
</dbReference>
<organism evidence="3 4">
    <name type="scientific">Mongoliitalea lutea</name>
    <dbReference type="NCBI Taxonomy" id="849756"/>
    <lineage>
        <taxon>Bacteria</taxon>
        <taxon>Pseudomonadati</taxon>
        <taxon>Bacteroidota</taxon>
        <taxon>Cytophagia</taxon>
        <taxon>Cytophagales</taxon>
        <taxon>Cyclobacteriaceae</taxon>
        <taxon>Mongoliitalea</taxon>
    </lineage>
</organism>